<evidence type="ECO:0000313" key="7">
    <source>
        <dbReference type="Proteomes" id="UP001354971"/>
    </source>
</evidence>
<dbReference type="PANTHER" id="PTHR43543">
    <property type="entry name" value="MALONIC SEMIALDEHYDE REDUCTASE RUTE-RELATED"/>
    <property type="match status" value="1"/>
</dbReference>
<evidence type="ECO:0000256" key="1">
    <source>
        <dbReference type="ARBA" id="ARBA00022630"/>
    </source>
</evidence>
<keyword evidence="3" id="KW-0521">NADP</keyword>
<protein>
    <submittedName>
        <fullName evidence="6">Malonic semialdehyde reductase</fullName>
        <ecNumber evidence="6">1.1.1.298</ecNumber>
    </submittedName>
</protein>
<dbReference type="InterPro" id="IPR050461">
    <property type="entry name" value="Nitroreductase_HadB/RutE"/>
</dbReference>
<evidence type="ECO:0000259" key="5">
    <source>
        <dbReference type="Pfam" id="PF00881"/>
    </source>
</evidence>
<dbReference type="Gene3D" id="3.40.109.10">
    <property type="entry name" value="NADH Oxidase"/>
    <property type="match status" value="1"/>
</dbReference>
<dbReference type="CDD" id="cd02148">
    <property type="entry name" value="RutE-like"/>
    <property type="match status" value="1"/>
</dbReference>
<keyword evidence="1" id="KW-0285">Flavoprotein</keyword>
<dbReference type="InterPro" id="IPR029479">
    <property type="entry name" value="Nitroreductase"/>
</dbReference>
<dbReference type="Proteomes" id="UP001354971">
    <property type="component" value="Unassembled WGS sequence"/>
</dbReference>
<dbReference type="EMBL" id="JAZDRP010000005">
    <property type="protein sequence ID" value="MEE2526685.1"/>
    <property type="molecule type" value="Genomic_DNA"/>
</dbReference>
<evidence type="ECO:0000256" key="4">
    <source>
        <dbReference type="ARBA" id="ARBA00023002"/>
    </source>
</evidence>
<sequence>MLDTQYENANALDKAAIDQLFLNARTHTAWTERKISEDTLRELYDLTRMGPTSMNNSPARFLFLTSADSKARLKPHLSVGNVDKTMAAPVTVIVAWDREFYERMPELFPHSEAARDIMKAGAEVNGFRNGTLQAAYLILGARALGLDTGPMSGFSIEGVDREFFANDPERSNWTTNFLVNLGYGSGENQKPRLPRLSFDEAAAIL</sequence>
<evidence type="ECO:0000256" key="3">
    <source>
        <dbReference type="ARBA" id="ARBA00022857"/>
    </source>
</evidence>
<accession>A0ABU7LRZ1</accession>
<dbReference type="NCBIfam" id="NF003768">
    <property type="entry name" value="PRK05365.1"/>
    <property type="match status" value="1"/>
</dbReference>
<dbReference type="RefSeq" id="WP_330199347.1">
    <property type="nucleotide sequence ID" value="NZ_JAZDRP010000005.1"/>
</dbReference>
<gene>
    <name evidence="6" type="ORF">V0U79_09920</name>
</gene>
<reference evidence="6 7" key="1">
    <citation type="submission" date="2024-01" db="EMBL/GenBank/DDBJ databases">
        <title>Hyphobacterium bacterium isolated from marine sediment.</title>
        <authorList>
            <person name="Zhao S."/>
        </authorList>
    </citation>
    <scope>NUCLEOTIDE SEQUENCE [LARGE SCALE GENOMIC DNA]</scope>
    <source>
        <strain evidence="7">HN65</strain>
    </source>
</reference>
<name>A0ABU7LRZ1_9PROT</name>
<keyword evidence="7" id="KW-1185">Reference proteome</keyword>
<dbReference type="GO" id="GO:0035527">
    <property type="term" value="F:3-hydroxypropionate dehydrogenase (NADP+) activity"/>
    <property type="evidence" value="ECO:0007669"/>
    <property type="project" value="UniProtKB-EC"/>
</dbReference>
<comment type="caution">
    <text evidence="6">The sequence shown here is derived from an EMBL/GenBank/DDBJ whole genome shotgun (WGS) entry which is preliminary data.</text>
</comment>
<dbReference type="InterPro" id="IPR023936">
    <property type="entry name" value="RutE-like"/>
</dbReference>
<dbReference type="SUPFAM" id="SSF55469">
    <property type="entry name" value="FMN-dependent nitroreductase-like"/>
    <property type="match status" value="1"/>
</dbReference>
<proteinExistence type="predicted"/>
<organism evidence="6 7">
    <name type="scientific">Hyphobacterium lacteum</name>
    <dbReference type="NCBI Taxonomy" id="3116575"/>
    <lineage>
        <taxon>Bacteria</taxon>
        <taxon>Pseudomonadati</taxon>
        <taxon>Pseudomonadota</taxon>
        <taxon>Alphaproteobacteria</taxon>
        <taxon>Maricaulales</taxon>
        <taxon>Maricaulaceae</taxon>
        <taxon>Hyphobacterium</taxon>
    </lineage>
</organism>
<keyword evidence="2" id="KW-0288">FMN</keyword>
<evidence type="ECO:0000313" key="6">
    <source>
        <dbReference type="EMBL" id="MEE2526685.1"/>
    </source>
</evidence>
<dbReference type="PANTHER" id="PTHR43543:SF1">
    <property type="entry name" value="MALONIC SEMIALDEHYDE REDUCTASE RUTE-RELATED"/>
    <property type="match status" value="1"/>
</dbReference>
<keyword evidence="4 6" id="KW-0560">Oxidoreductase</keyword>
<dbReference type="Pfam" id="PF00881">
    <property type="entry name" value="Nitroreductase"/>
    <property type="match status" value="1"/>
</dbReference>
<feature type="domain" description="Nitroreductase" evidence="5">
    <location>
        <begin position="30"/>
        <end position="166"/>
    </location>
</feature>
<dbReference type="EC" id="1.1.1.298" evidence="6"/>
<evidence type="ECO:0000256" key="2">
    <source>
        <dbReference type="ARBA" id="ARBA00022643"/>
    </source>
</evidence>
<dbReference type="InterPro" id="IPR000415">
    <property type="entry name" value="Nitroreductase-like"/>
</dbReference>